<keyword evidence="3" id="KW-1185">Reference proteome</keyword>
<dbReference type="EMBL" id="LAVV01008275">
    <property type="protein sequence ID" value="KNZ53272.1"/>
    <property type="molecule type" value="Genomic_DNA"/>
</dbReference>
<sequence length="578" mass="66090">MGFSCISFLYIFLFSLFYFFSFFSQNFPKTSKTHQPPFNCLTPLVRVEGGCWNFNSSPLIFFFCSPFFLESLTLYKLILFFLFFSTDQEELMPLPVRDVFVFLIQLVYHYYLSFFSNLSGLNSIHLSVFYSISFLTNLDQLVSSIFKHSLVQAINHICSFPLSPPPSCLRPEMQHLIGRKKLTFLIYNSFLILFIYTTEYLLLIYIFHICCISGEAQEVEVTAWQLRSCVRILTFSLSALVSLSFPKHVTHCLSDPFYALKLFLILTVLILKVALEPHLESIIEGTLAPSSENISPCLPLVKLLYYPFRLYFFKLFFKEHVGGNACLIGKLYRMKSYVHSTLLFPSAIIPHLLSHLKKLLTIFFKIGSPQWISGLNQSRIQSSHLIIPSDKFIPPQIRFWLKSVQVIKFYLCHSELNNTGAVPLVISAIPLVISAIPLVISAIPLVISAIPLLISAIPLVISVIPLVITAQKEFTFSPIFTKHSQLELPSNQALQEQFQDTEACGAKADLLNFIFLAQTCSNPLMEGFEIASFRSISPPFLKGPDLNSCHSQEDLKSWINWLLWLTHVYNHPKLLNWF</sequence>
<keyword evidence="1" id="KW-0472">Membrane</keyword>
<evidence type="ECO:0000256" key="1">
    <source>
        <dbReference type="SAM" id="Phobius"/>
    </source>
</evidence>
<feature type="transmembrane region" description="Helical" evidence="1">
    <location>
        <begin position="421"/>
        <end position="440"/>
    </location>
</feature>
<proteinExistence type="predicted"/>
<name>A0A0L6UYF6_9BASI</name>
<organism evidence="2 3">
    <name type="scientific">Puccinia sorghi</name>
    <dbReference type="NCBI Taxonomy" id="27349"/>
    <lineage>
        <taxon>Eukaryota</taxon>
        <taxon>Fungi</taxon>
        <taxon>Dikarya</taxon>
        <taxon>Basidiomycota</taxon>
        <taxon>Pucciniomycotina</taxon>
        <taxon>Pucciniomycetes</taxon>
        <taxon>Pucciniales</taxon>
        <taxon>Pucciniaceae</taxon>
        <taxon>Puccinia</taxon>
    </lineage>
</organism>
<feature type="transmembrane region" description="Helical" evidence="1">
    <location>
        <begin position="96"/>
        <end position="112"/>
    </location>
</feature>
<evidence type="ECO:0000313" key="3">
    <source>
        <dbReference type="Proteomes" id="UP000037035"/>
    </source>
</evidence>
<gene>
    <name evidence="2" type="ORF">VP01_3296g1</name>
</gene>
<feature type="transmembrane region" description="Helical" evidence="1">
    <location>
        <begin position="59"/>
        <end position="84"/>
    </location>
</feature>
<feature type="transmembrane region" description="Helical" evidence="1">
    <location>
        <begin position="446"/>
        <end position="468"/>
    </location>
</feature>
<dbReference type="VEuPathDB" id="FungiDB:VP01_3296g1"/>
<feature type="transmembrane region" description="Helical" evidence="1">
    <location>
        <begin position="7"/>
        <end position="24"/>
    </location>
</feature>
<dbReference type="Proteomes" id="UP000037035">
    <property type="component" value="Unassembled WGS sequence"/>
</dbReference>
<comment type="caution">
    <text evidence="2">The sequence shown here is derived from an EMBL/GenBank/DDBJ whole genome shotgun (WGS) entry which is preliminary data.</text>
</comment>
<accession>A0A0L6UYF6</accession>
<keyword evidence="1" id="KW-1133">Transmembrane helix</keyword>
<evidence type="ECO:0000313" key="2">
    <source>
        <dbReference type="EMBL" id="KNZ53272.1"/>
    </source>
</evidence>
<feature type="transmembrane region" description="Helical" evidence="1">
    <location>
        <begin position="184"/>
        <end position="207"/>
    </location>
</feature>
<keyword evidence="1" id="KW-0812">Transmembrane</keyword>
<dbReference type="AlphaFoldDB" id="A0A0L6UYF6"/>
<reference evidence="2 3" key="1">
    <citation type="submission" date="2015-08" db="EMBL/GenBank/DDBJ databases">
        <title>Next Generation Sequencing and Analysis of the Genome of Puccinia sorghi L Schw, the Causal Agent of Maize Common Rust.</title>
        <authorList>
            <person name="Rochi L."/>
            <person name="Burguener G."/>
            <person name="Darino M."/>
            <person name="Turjanski A."/>
            <person name="Kreff E."/>
            <person name="Dieguez M.J."/>
            <person name="Sacco F."/>
        </authorList>
    </citation>
    <scope>NUCLEOTIDE SEQUENCE [LARGE SCALE GENOMIC DNA]</scope>
    <source>
        <strain evidence="2 3">RO10H11247</strain>
    </source>
</reference>
<protein>
    <submittedName>
        <fullName evidence="2">Uncharacterized protein</fullName>
    </submittedName>
</protein>